<evidence type="ECO:0000313" key="6">
    <source>
        <dbReference type="EMBL" id="SUN61194.1"/>
    </source>
</evidence>
<dbReference type="InterPro" id="IPR013785">
    <property type="entry name" value="Aldolase_TIM"/>
</dbReference>
<dbReference type="AlphaFoldDB" id="A0A380K916"/>
<dbReference type="GeneID" id="78356688"/>
<dbReference type="NCBIfam" id="TIGR04085">
    <property type="entry name" value="rSAM_more_4Fe4S"/>
    <property type="match status" value="1"/>
</dbReference>
<keyword evidence="7" id="KW-1185">Reference proteome</keyword>
<proteinExistence type="predicted"/>
<reference evidence="6 7" key="1">
    <citation type="submission" date="2018-06" db="EMBL/GenBank/DDBJ databases">
        <authorList>
            <consortium name="Pathogen Informatics"/>
            <person name="Doyle S."/>
        </authorList>
    </citation>
    <scope>NUCLEOTIDE SEQUENCE [LARGE SCALE GENOMIC DNA]</scope>
    <source>
        <strain evidence="6 7">NCTC12224</strain>
    </source>
</reference>
<evidence type="ECO:0000256" key="4">
    <source>
        <dbReference type="ARBA" id="ARBA00023014"/>
    </source>
</evidence>
<dbReference type="PROSITE" id="PS51918">
    <property type="entry name" value="RADICAL_SAM"/>
    <property type="match status" value="1"/>
</dbReference>
<dbReference type="CDD" id="cd01335">
    <property type="entry name" value="Radical_SAM"/>
    <property type="match status" value="1"/>
</dbReference>
<dbReference type="EMBL" id="UHFN01000007">
    <property type="protein sequence ID" value="SUN61194.1"/>
    <property type="molecule type" value="Genomic_DNA"/>
</dbReference>
<dbReference type="SUPFAM" id="SSF102114">
    <property type="entry name" value="Radical SAM enzymes"/>
    <property type="match status" value="1"/>
</dbReference>
<dbReference type="Gene3D" id="3.20.20.70">
    <property type="entry name" value="Aldolase class I"/>
    <property type="match status" value="1"/>
</dbReference>
<gene>
    <name evidence="6" type="ORF">NCTC12224_01367</name>
</gene>
<feature type="domain" description="Radical SAM core" evidence="5">
    <location>
        <begin position="99"/>
        <end position="317"/>
    </location>
</feature>
<accession>A0A380K916</accession>
<name>A0A380K916_9STRE</name>
<dbReference type="SFLD" id="SFLDG01067">
    <property type="entry name" value="SPASM/twitch_domain_containing"/>
    <property type="match status" value="1"/>
</dbReference>
<evidence type="ECO:0000256" key="2">
    <source>
        <dbReference type="ARBA" id="ARBA00022723"/>
    </source>
</evidence>
<dbReference type="GO" id="GO:0051536">
    <property type="term" value="F:iron-sulfur cluster binding"/>
    <property type="evidence" value="ECO:0007669"/>
    <property type="project" value="UniProtKB-KW"/>
</dbReference>
<evidence type="ECO:0000256" key="1">
    <source>
        <dbReference type="ARBA" id="ARBA00022691"/>
    </source>
</evidence>
<keyword evidence="3" id="KW-0408">Iron</keyword>
<evidence type="ECO:0000259" key="5">
    <source>
        <dbReference type="PROSITE" id="PS51918"/>
    </source>
</evidence>
<dbReference type="Pfam" id="PF04055">
    <property type="entry name" value="Radical_SAM"/>
    <property type="match status" value="1"/>
</dbReference>
<protein>
    <submittedName>
        <fullName evidence="6">Radical SAM</fullName>
    </submittedName>
</protein>
<dbReference type="Pfam" id="PF13186">
    <property type="entry name" value="SPASM"/>
    <property type="match status" value="1"/>
</dbReference>
<dbReference type="InterPro" id="IPR023885">
    <property type="entry name" value="4Fe4S-binding_SPASM_dom"/>
</dbReference>
<dbReference type="InterPro" id="IPR058240">
    <property type="entry name" value="rSAM_sf"/>
</dbReference>
<dbReference type="InterPro" id="IPR050377">
    <property type="entry name" value="Radical_SAM_PqqE_MftC-like"/>
</dbReference>
<keyword evidence="1" id="KW-0949">S-adenosyl-L-methionine</keyword>
<evidence type="ECO:0000313" key="7">
    <source>
        <dbReference type="Proteomes" id="UP000254924"/>
    </source>
</evidence>
<evidence type="ECO:0000256" key="3">
    <source>
        <dbReference type="ARBA" id="ARBA00023004"/>
    </source>
</evidence>
<keyword evidence="2" id="KW-0479">Metal-binding</keyword>
<dbReference type="InterPro" id="IPR024017">
    <property type="entry name" value="Pep_cycl_rSAM"/>
</dbReference>
<dbReference type="InterPro" id="IPR007197">
    <property type="entry name" value="rSAM"/>
</dbReference>
<dbReference type="InterPro" id="IPR006638">
    <property type="entry name" value="Elp3/MiaA/NifB-like_rSAM"/>
</dbReference>
<dbReference type="CDD" id="cd21109">
    <property type="entry name" value="SPASM"/>
    <property type="match status" value="1"/>
</dbReference>
<dbReference type="SFLD" id="SFLDS00029">
    <property type="entry name" value="Radical_SAM"/>
    <property type="match status" value="1"/>
</dbReference>
<dbReference type="Proteomes" id="UP000254924">
    <property type="component" value="Unassembled WGS sequence"/>
</dbReference>
<dbReference type="GO" id="GO:0046872">
    <property type="term" value="F:metal ion binding"/>
    <property type="evidence" value="ECO:0007669"/>
    <property type="project" value="UniProtKB-KW"/>
</dbReference>
<dbReference type="SMART" id="SM00729">
    <property type="entry name" value="Elp3"/>
    <property type="match status" value="1"/>
</dbReference>
<organism evidence="6 7">
    <name type="scientific">Streptococcus hyointestinalis</name>
    <dbReference type="NCBI Taxonomy" id="1337"/>
    <lineage>
        <taxon>Bacteria</taxon>
        <taxon>Bacillati</taxon>
        <taxon>Bacillota</taxon>
        <taxon>Bacilli</taxon>
        <taxon>Lactobacillales</taxon>
        <taxon>Streptococcaceae</taxon>
        <taxon>Streptococcus</taxon>
    </lineage>
</organism>
<dbReference type="PANTHER" id="PTHR11228">
    <property type="entry name" value="RADICAL SAM DOMAIN PROTEIN"/>
    <property type="match status" value="1"/>
</dbReference>
<dbReference type="RefSeq" id="WP_115269285.1">
    <property type="nucleotide sequence ID" value="NZ_JBNPNB010000038.1"/>
</dbReference>
<sequence length="439" mass="51050">MKTVKENLLFRLEKFGGILINKTTFARIELNKLEACFLYAVRYCGLEKTIKYFEDNYQTQGLQNILEYDLFEENNGKDLVALPKDIIKHAEKKIEELSKKNILSFPLELTIYPSMYCDLSCSFCFLAEREEKSSKSAQDWRKILEQAKENGILSISILGGEPTRYYDIDNLLRVCDSLKLKTTITTNAQFIKKSTIKVIEQSSYITPVLSLQSLDEKLNFELMGVRPLRQVELIKHFKKIGKKCRINTVYTKQSLEQIKDLVDFCSENNVERFSVANYSEVTGFTRIKKKYDLFDLRKLNERISEYIDSQNYELVFATEGCHLFTAYPELIKDSIEFSKFDEMYFGCRAKYTKMEIMSNGDVLPCIAFLGSEQRKSNAFKSKLVDIWSNDKLYNDIRKFKTKNTRCLSCSLINICQGGCYVNLLREERPEEARDSVCTL</sequence>
<dbReference type="OrthoDB" id="9808591at2"/>
<dbReference type="NCBIfam" id="TIGR04080">
    <property type="entry name" value="rSAM_pep_cyc"/>
    <property type="match status" value="1"/>
</dbReference>
<keyword evidence="4" id="KW-0411">Iron-sulfur</keyword>
<dbReference type="GO" id="GO:0003824">
    <property type="term" value="F:catalytic activity"/>
    <property type="evidence" value="ECO:0007669"/>
    <property type="project" value="InterPro"/>
</dbReference>
<dbReference type="PANTHER" id="PTHR11228:SF7">
    <property type="entry name" value="PQQA PEPTIDE CYCLASE"/>
    <property type="match status" value="1"/>
</dbReference>